<dbReference type="Proteomes" id="UP000438429">
    <property type="component" value="Unassembled WGS sequence"/>
</dbReference>
<reference evidence="2 3" key="1">
    <citation type="submission" date="2019-06" db="EMBL/GenBank/DDBJ databases">
        <title>Draft genomes of female and male turbot (Scophthalmus maximus).</title>
        <authorList>
            <person name="Xu H."/>
            <person name="Xu X.-W."/>
            <person name="Shao C."/>
            <person name="Chen S."/>
        </authorList>
    </citation>
    <scope>NUCLEOTIDE SEQUENCE [LARGE SCALE GENOMIC DNA]</scope>
    <source>
        <strain evidence="2">Ysfricsl-2016a</strain>
        <tissue evidence="2">Blood</tissue>
    </source>
</reference>
<evidence type="ECO:0000256" key="1">
    <source>
        <dbReference type="SAM" id="MobiDB-lite"/>
    </source>
</evidence>
<feature type="compositionally biased region" description="Basic and acidic residues" evidence="1">
    <location>
        <begin position="122"/>
        <end position="155"/>
    </location>
</feature>
<sequence>MQGTGATAADASQRQGASHGPTVAEPSAYLLRRIDDTIISGSFQREQRRCVALSASTEVTPDQGRHHVNGLTGLRRLTPFVRRRGCDVMLVSERHETWLRQEDEMRKLQGHETDLEPGNNEELERNSPDTTKKKNQHQVDRRELLKAAKREQVDH</sequence>
<dbReference type="AlphaFoldDB" id="A0A6A4SEA9"/>
<evidence type="ECO:0000313" key="2">
    <source>
        <dbReference type="EMBL" id="KAF0030865.1"/>
    </source>
</evidence>
<accession>A0A6A4SEA9</accession>
<feature type="region of interest" description="Disordered" evidence="1">
    <location>
        <begin position="1"/>
        <end position="24"/>
    </location>
</feature>
<feature type="region of interest" description="Disordered" evidence="1">
    <location>
        <begin position="108"/>
        <end position="155"/>
    </location>
</feature>
<gene>
    <name evidence="2" type="ORF">F2P81_017596</name>
</gene>
<comment type="caution">
    <text evidence="2">The sequence shown here is derived from an EMBL/GenBank/DDBJ whole genome shotgun (WGS) entry which is preliminary data.</text>
</comment>
<proteinExistence type="predicted"/>
<feature type="compositionally biased region" description="Polar residues" evidence="1">
    <location>
        <begin position="1"/>
        <end position="16"/>
    </location>
</feature>
<dbReference type="EMBL" id="VEVO01000015">
    <property type="protein sequence ID" value="KAF0030865.1"/>
    <property type="molecule type" value="Genomic_DNA"/>
</dbReference>
<evidence type="ECO:0000313" key="3">
    <source>
        <dbReference type="Proteomes" id="UP000438429"/>
    </source>
</evidence>
<name>A0A6A4SEA9_SCOMX</name>
<protein>
    <submittedName>
        <fullName evidence="2">Uncharacterized protein</fullName>
    </submittedName>
</protein>
<organism evidence="2 3">
    <name type="scientific">Scophthalmus maximus</name>
    <name type="common">Turbot</name>
    <name type="synonym">Psetta maxima</name>
    <dbReference type="NCBI Taxonomy" id="52904"/>
    <lineage>
        <taxon>Eukaryota</taxon>
        <taxon>Metazoa</taxon>
        <taxon>Chordata</taxon>
        <taxon>Craniata</taxon>
        <taxon>Vertebrata</taxon>
        <taxon>Euteleostomi</taxon>
        <taxon>Actinopterygii</taxon>
        <taxon>Neopterygii</taxon>
        <taxon>Teleostei</taxon>
        <taxon>Neoteleostei</taxon>
        <taxon>Acanthomorphata</taxon>
        <taxon>Carangaria</taxon>
        <taxon>Pleuronectiformes</taxon>
        <taxon>Pleuronectoidei</taxon>
        <taxon>Scophthalmidae</taxon>
        <taxon>Scophthalmus</taxon>
    </lineage>
</organism>